<reference evidence="1 2" key="1">
    <citation type="submission" date="2020-08" db="EMBL/GenBank/DDBJ databases">
        <title>Oceanospirillum sp. nov. isolated from marine sediment.</title>
        <authorList>
            <person name="Ji X."/>
        </authorList>
    </citation>
    <scope>NUCLEOTIDE SEQUENCE [LARGE SCALE GENOMIC DNA]</scope>
    <source>
        <strain evidence="1 2">D5</strain>
    </source>
</reference>
<keyword evidence="2" id="KW-1185">Reference proteome</keyword>
<dbReference type="AlphaFoldDB" id="A0A839IQE8"/>
<gene>
    <name evidence="1" type="ORF">H4O21_14020</name>
</gene>
<accession>A0A839IQE8</accession>
<proteinExistence type="predicted"/>
<organism evidence="1 2">
    <name type="scientific">Oceanospirillum sediminis</name>
    <dbReference type="NCBI Taxonomy" id="2760088"/>
    <lineage>
        <taxon>Bacteria</taxon>
        <taxon>Pseudomonadati</taxon>
        <taxon>Pseudomonadota</taxon>
        <taxon>Gammaproteobacteria</taxon>
        <taxon>Oceanospirillales</taxon>
        <taxon>Oceanospirillaceae</taxon>
        <taxon>Oceanospirillum</taxon>
    </lineage>
</organism>
<dbReference type="InterPro" id="IPR009057">
    <property type="entry name" value="Homeodomain-like_sf"/>
</dbReference>
<protein>
    <submittedName>
        <fullName evidence="1">Transcriptional regulator</fullName>
    </submittedName>
</protein>
<dbReference type="Proteomes" id="UP000565262">
    <property type="component" value="Unassembled WGS sequence"/>
</dbReference>
<comment type="caution">
    <text evidence="1">The sequence shown here is derived from an EMBL/GenBank/DDBJ whole genome shotgun (WGS) entry which is preliminary data.</text>
</comment>
<evidence type="ECO:0000313" key="2">
    <source>
        <dbReference type="Proteomes" id="UP000565262"/>
    </source>
</evidence>
<dbReference type="RefSeq" id="WP_182809501.1">
    <property type="nucleotide sequence ID" value="NZ_JACJFM010000018.1"/>
</dbReference>
<dbReference type="SUPFAM" id="SSF46689">
    <property type="entry name" value="Homeodomain-like"/>
    <property type="match status" value="1"/>
</dbReference>
<sequence length="149" mass="17128">MDYLHDDISKLIRFIDKNGLPDFLQELIEIIGYDGAYRLTQRYGGQIKYVAKSAGRSSMREILSEKELIALCGYYGGETLEIPKADHFYKQVRNIRIMQALASGKSRAQVAKEFSLGIRQIGNIKKEYKHHDYSSISEIMNSWTGRMNI</sequence>
<evidence type="ECO:0000313" key="1">
    <source>
        <dbReference type="EMBL" id="MBB1487723.1"/>
    </source>
</evidence>
<dbReference type="EMBL" id="JACJFM010000018">
    <property type="protein sequence ID" value="MBB1487723.1"/>
    <property type="molecule type" value="Genomic_DNA"/>
</dbReference>
<name>A0A839IQE8_9GAMM</name>